<reference evidence="2" key="1">
    <citation type="journal article" date="2015" name="Nat. Genet.">
        <title>The genome and transcriptome of the zoonotic hookworm Ancylostoma ceylanicum identify infection-specific gene families.</title>
        <authorList>
            <person name="Schwarz E.M."/>
            <person name="Hu Y."/>
            <person name="Antoshechkin I."/>
            <person name="Miller M.M."/>
            <person name="Sternberg P.W."/>
            <person name="Aroian R.V."/>
        </authorList>
    </citation>
    <scope>NUCLEOTIDE SEQUENCE</scope>
    <source>
        <strain evidence="2">HY135</strain>
    </source>
</reference>
<dbReference type="PANTHER" id="PTHR10974:SF75">
    <property type="entry name" value="SULFATASE DOMAIN-CONTAINING PROTEIN"/>
    <property type="match status" value="1"/>
</dbReference>
<dbReference type="InterPro" id="IPR017850">
    <property type="entry name" value="Alkaline_phosphatase_core_sf"/>
</dbReference>
<dbReference type="InterPro" id="IPR004245">
    <property type="entry name" value="DUF229"/>
</dbReference>
<dbReference type="GO" id="GO:0005615">
    <property type="term" value="C:extracellular space"/>
    <property type="evidence" value="ECO:0007669"/>
    <property type="project" value="TreeGrafter"/>
</dbReference>
<accession>A0A016UL48</accession>
<comment type="caution">
    <text evidence="1">The sequence shown here is derived from an EMBL/GenBank/DDBJ whole genome shotgun (WGS) entry which is preliminary data.</text>
</comment>
<protein>
    <submittedName>
        <fullName evidence="1">Uncharacterized protein</fullName>
    </submittedName>
</protein>
<dbReference type="Proteomes" id="UP000024635">
    <property type="component" value="Unassembled WGS sequence"/>
</dbReference>
<proteinExistence type="predicted"/>
<sequence length="635" mass="73573">MISNLKKSHALICLICCLLVIYYIYTQYSESNVKTKSVYIHVDLNINQSDSIFNTCNLILYDHLDPELLQFHYPGYNPKQILYVDDEHMSSHISYGFQNCSPYVPITVLNDAKVNVTEKAEGYTCRARCLFNNHDLEYTAGPWIKVPSDKIFECDIVETDCDPPTLWGTKESFIHMQIYEKSHNNVTVDNRPNLYIILLDSVSSFMAKRALPLSLAYLKEELGAVQMEFLNKVGYNTRPNAFPLFFGKSFEGASRALVGLPPLVPDWDTEEKCGEYLDKYSYYLEEYRKTGYKTMVAQDWSIGIPYYPNCLGFERPEADHMWRPFEIRMLETKSLMRSHNEHCSERYLEMLEYTEKFMNSYRGVPKVAHTLPVALAHDTLKDIYPSDVHFLNFFKRNRHHLDESFFFFMADHGPNKGDIPNTRLGKYEQRNPFLVVSIPKRYRNTAIHEQLRNKSRALMTHFDLHATFMDILKFQPSADFQDASYRDMSPLSKGSSLLREWRGPRNCRTLPIPSQYCLCQYNRTNITDERIRKKAGEFLAQELNFFLGKAGLLRKCQKQYYSSTQSATQLKDGDALLYEIAVYLLPSSGLFSAHIRSTSSGFVLYSGFTRLNRYEHQGDCAIDSPLRPLCHCIGS</sequence>
<dbReference type="PANTHER" id="PTHR10974">
    <property type="entry name" value="FI08016P-RELATED"/>
    <property type="match status" value="1"/>
</dbReference>
<gene>
    <name evidence="1" type="primary">Acey_s0036.g3203</name>
    <name evidence="1" type="ORF">Y032_0036g3203</name>
</gene>
<dbReference type="Gene3D" id="3.40.720.10">
    <property type="entry name" value="Alkaline Phosphatase, subunit A"/>
    <property type="match status" value="1"/>
</dbReference>
<dbReference type="STRING" id="53326.A0A016UL48"/>
<evidence type="ECO:0000313" key="1">
    <source>
        <dbReference type="EMBL" id="EYC15547.1"/>
    </source>
</evidence>
<dbReference type="OrthoDB" id="5862419at2759"/>
<dbReference type="AlphaFoldDB" id="A0A016UL48"/>
<dbReference type="CDD" id="cd16021">
    <property type="entry name" value="ALP_like"/>
    <property type="match status" value="1"/>
</dbReference>
<keyword evidence="2" id="KW-1185">Reference proteome</keyword>
<evidence type="ECO:0000313" key="2">
    <source>
        <dbReference type="Proteomes" id="UP000024635"/>
    </source>
</evidence>
<dbReference type="Pfam" id="PF02995">
    <property type="entry name" value="DUF229"/>
    <property type="match status" value="1"/>
</dbReference>
<organism evidence="1 2">
    <name type="scientific">Ancylostoma ceylanicum</name>
    <dbReference type="NCBI Taxonomy" id="53326"/>
    <lineage>
        <taxon>Eukaryota</taxon>
        <taxon>Metazoa</taxon>
        <taxon>Ecdysozoa</taxon>
        <taxon>Nematoda</taxon>
        <taxon>Chromadorea</taxon>
        <taxon>Rhabditida</taxon>
        <taxon>Rhabditina</taxon>
        <taxon>Rhabditomorpha</taxon>
        <taxon>Strongyloidea</taxon>
        <taxon>Ancylostomatidae</taxon>
        <taxon>Ancylostomatinae</taxon>
        <taxon>Ancylostoma</taxon>
    </lineage>
</organism>
<name>A0A016UL48_9BILA</name>
<dbReference type="EMBL" id="JARK01001372">
    <property type="protein sequence ID" value="EYC15547.1"/>
    <property type="molecule type" value="Genomic_DNA"/>
</dbReference>
<dbReference type="SUPFAM" id="SSF53649">
    <property type="entry name" value="Alkaline phosphatase-like"/>
    <property type="match status" value="1"/>
</dbReference>